<proteinExistence type="predicted"/>
<dbReference type="GeneID" id="95984017"/>
<gene>
    <name evidence="1" type="ORF">Q8F55_002974</name>
</gene>
<reference evidence="1 2" key="1">
    <citation type="submission" date="2023-08" db="EMBL/GenBank/DDBJ databases">
        <title>Annotated Genome Sequence of Vanrija albida AlHP1.</title>
        <authorList>
            <person name="Herzog R."/>
        </authorList>
    </citation>
    <scope>NUCLEOTIDE SEQUENCE [LARGE SCALE GENOMIC DNA]</scope>
    <source>
        <strain evidence="1 2">AlHP1</strain>
    </source>
</reference>
<dbReference type="RefSeq" id="XP_069211923.1">
    <property type="nucleotide sequence ID" value="XM_069351537.1"/>
</dbReference>
<name>A0ABR3QB87_9TREE</name>
<evidence type="ECO:0000313" key="2">
    <source>
        <dbReference type="Proteomes" id="UP001565368"/>
    </source>
</evidence>
<sequence length="305" mass="35088">MEHYVYDDMVVLAAYTRRSINVKGAVIERMKALMRHTRTLTAQLPLDNYMVLEFAETTTRLDTIRLLSCDASELNNYHSPYLPPTDTLIALTDVNTLAPFLPVCTPRMGRIQLDEIVPPGLRRIVLHVRFNDALDWRDESYTYGDLLESLEDFTVILSRAGAWAEPPPIDREDDEVFVPEPAWLAGMAAWILEAWWRKWWDRGWWLETLQPDPAAIKLTIVGLESVDAEWGRVPTSGEGVEAAFRAAVHEKVRRYFLETSWAWAEDYDVDPDVLFQAVSDMVFVERDVYRRAVGPRQWAIEGGED</sequence>
<protein>
    <submittedName>
        <fullName evidence="1">Uncharacterized protein</fullName>
    </submittedName>
</protein>
<dbReference type="Proteomes" id="UP001565368">
    <property type="component" value="Unassembled WGS sequence"/>
</dbReference>
<dbReference type="EMBL" id="JBBXJM010000002">
    <property type="protein sequence ID" value="KAL1411979.1"/>
    <property type="molecule type" value="Genomic_DNA"/>
</dbReference>
<evidence type="ECO:0000313" key="1">
    <source>
        <dbReference type="EMBL" id="KAL1411979.1"/>
    </source>
</evidence>
<accession>A0ABR3QB87</accession>
<comment type="caution">
    <text evidence="1">The sequence shown here is derived from an EMBL/GenBank/DDBJ whole genome shotgun (WGS) entry which is preliminary data.</text>
</comment>
<organism evidence="1 2">
    <name type="scientific">Vanrija albida</name>
    <dbReference type="NCBI Taxonomy" id="181172"/>
    <lineage>
        <taxon>Eukaryota</taxon>
        <taxon>Fungi</taxon>
        <taxon>Dikarya</taxon>
        <taxon>Basidiomycota</taxon>
        <taxon>Agaricomycotina</taxon>
        <taxon>Tremellomycetes</taxon>
        <taxon>Trichosporonales</taxon>
        <taxon>Trichosporonaceae</taxon>
        <taxon>Vanrija</taxon>
    </lineage>
</organism>
<keyword evidence="2" id="KW-1185">Reference proteome</keyword>